<accession>A0ABN2XV04</accession>
<evidence type="ECO:0000313" key="5">
    <source>
        <dbReference type="Proteomes" id="UP001500443"/>
    </source>
</evidence>
<dbReference type="SUPFAM" id="SSF49329">
    <property type="entry name" value="Cu,Zn superoxide dismutase-like"/>
    <property type="match status" value="1"/>
</dbReference>
<dbReference type="InterPro" id="IPR001424">
    <property type="entry name" value="SOD_Cu_Zn_dom"/>
</dbReference>
<evidence type="ECO:0000256" key="1">
    <source>
        <dbReference type="ARBA" id="ARBA00010457"/>
    </source>
</evidence>
<keyword evidence="5" id="KW-1185">Reference proteome</keyword>
<comment type="caution">
    <text evidence="4">The sequence shown here is derived from an EMBL/GenBank/DDBJ whole genome shotgun (WGS) entry which is preliminary data.</text>
</comment>
<name>A0ABN2XV04_9ACTN</name>
<dbReference type="Proteomes" id="UP001500443">
    <property type="component" value="Unassembled WGS sequence"/>
</dbReference>
<dbReference type="Gene3D" id="2.60.40.200">
    <property type="entry name" value="Superoxide dismutase, copper/zinc binding domain"/>
    <property type="match status" value="1"/>
</dbReference>
<dbReference type="Pfam" id="PF00080">
    <property type="entry name" value="Sod_Cu"/>
    <property type="match status" value="1"/>
</dbReference>
<feature type="signal peptide" evidence="2">
    <location>
        <begin position="1"/>
        <end position="17"/>
    </location>
</feature>
<dbReference type="EMBL" id="BAAAPF010000040">
    <property type="protein sequence ID" value="GAA2118201.1"/>
    <property type="molecule type" value="Genomic_DNA"/>
</dbReference>
<evidence type="ECO:0000313" key="4">
    <source>
        <dbReference type="EMBL" id="GAA2118201.1"/>
    </source>
</evidence>
<evidence type="ECO:0000256" key="2">
    <source>
        <dbReference type="SAM" id="SignalP"/>
    </source>
</evidence>
<dbReference type="InterPro" id="IPR036423">
    <property type="entry name" value="SOD-like_Cu/Zn_dom_sf"/>
</dbReference>
<gene>
    <name evidence="4" type="ORF">GCM10009802_19690</name>
</gene>
<reference evidence="4 5" key="1">
    <citation type="journal article" date="2019" name="Int. J. Syst. Evol. Microbiol.">
        <title>The Global Catalogue of Microorganisms (GCM) 10K type strain sequencing project: providing services to taxonomists for standard genome sequencing and annotation.</title>
        <authorList>
            <consortium name="The Broad Institute Genomics Platform"/>
            <consortium name="The Broad Institute Genome Sequencing Center for Infectious Disease"/>
            <person name="Wu L."/>
            <person name="Ma J."/>
        </authorList>
    </citation>
    <scope>NUCLEOTIDE SEQUENCE [LARGE SCALE GENOMIC DNA]</scope>
    <source>
        <strain evidence="4 5">JCM 15481</strain>
    </source>
</reference>
<comment type="similarity">
    <text evidence="1">Belongs to the Cu-Zn superoxide dismutase family.</text>
</comment>
<sequence length="200" mass="20622">MARRRAWAALTAAPVTAALLATAGAAGPGPGATAQDDGPDVVAREAYFLPPEDAEPGDGLTYDTALVPAGAGIAVVEVARHGGTTVRLGLTGLPPDRTYGAHVHTAPCGPDPEAAGPHYQNRPDPVQPSVDPEYANPENEVWLDFTTDRRGSAHVTARQDWRFRAGAARSVVVHEHATMTHPGAAGTAGARVACLSVPFA</sequence>
<proteinExistence type="inferred from homology"/>
<evidence type="ECO:0000259" key="3">
    <source>
        <dbReference type="Pfam" id="PF00080"/>
    </source>
</evidence>
<protein>
    <recommendedName>
        <fullName evidence="3">Superoxide dismutase copper/zinc binding domain-containing protein</fullName>
    </recommendedName>
</protein>
<organism evidence="4 5">
    <name type="scientific">Streptomyces synnematoformans</name>
    <dbReference type="NCBI Taxonomy" id="415721"/>
    <lineage>
        <taxon>Bacteria</taxon>
        <taxon>Bacillati</taxon>
        <taxon>Actinomycetota</taxon>
        <taxon>Actinomycetes</taxon>
        <taxon>Kitasatosporales</taxon>
        <taxon>Streptomycetaceae</taxon>
        <taxon>Streptomyces</taxon>
    </lineage>
</organism>
<keyword evidence="2" id="KW-0732">Signal</keyword>
<feature type="domain" description="Superoxide dismutase copper/zinc binding" evidence="3">
    <location>
        <begin position="81"/>
        <end position="194"/>
    </location>
</feature>
<feature type="chain" id="PRO_5045516295" description="Superoxide dismutase copper/zinc binding domain-containing protein" evidence="2">
    <location>
        <begin position="18"/>
        <end position="200"/>
    </location>
</feature>